<reference evidence="1" key="2">
    <citation type="submission" date="2023-05" db="EMBL/GenBank/DDBJ databases">
        <authorList>
            <person name="Fouks B."/>
        </authorList>
    </citation>
    <scope>NUCLEOTIDE SEQUENCE</scope>
    <source>
        <strain evidence="1">Stay&amp;Tobe</strain>
        <tissue evidence="1">Testes</tissue>
    </source>
</reference>
<organism evidence="1 2">
    <name type="scientific">Diploptera punctata</name>
    <name type="common">Pacific beetle cockroach</name>
    <dbReference type="NCBI Taxonomy" id="6984"/>
    <lineage>
        <taxon>Eukaryota</taxon>
        <taxon>Metazoa</taxon>
        <taxon>Ecdysozoa</taxon>
        <taxon>Arthropoda</taxon>
        <taxon>Hexapoda</taxon>
        <taxon>Insecta</taxon>
        <taxon>Pterygota</taxon>
        <taxon>Neoptera</taxon>
        <taxon>Polyneoptera</taxon>
        <taxon>Dictyoptera</taxon>
        <taxon>Blattodea</taxon>
        <taxon>Blaberoidea</taxon>
        <taxon>Blaberidae</taxon>
        <taxon>Diplopterinae</taxon>
        <taxon>Diploptera</taxon>
    </lineage>
</organism>
<comment type="caution">
    <text evidence="1">The sequence shown here is derived from an EMBL/GenBank/DDBJ whole genome shotgun (WGS) entry which is preliminary data.</text>
</comment>
<feature type="non-terminal residue" evidence="1">
    <location>
        <position position="1"/>
    </location>
</feature>
<reference evidence="1" key="1">
    <citation type="journal article" date="2023" name="IScience">
        <title>Live-bearing cockroach genome reveals convergent evolutionary mechanisms linked to viviparity in insects and beyond.</title>
        <authorList>
            <person name="Fouks B."/>
            <person name="Harrison M.C."/>
            <person name="Mikhailova A.A."/>
            <person name="Marchal E."/>
            <person name="English S."/>
            <person name="Carruthers M."/>
            <person name="Jennings E.C."/>
            <person name="Chiamaka E.L."/>
            <person name="Frigard R.A."/>
            <person name="Pippel M."/>
            <person name="Attardo G.M."/>
            <person name="Benoit J.B."/>
            <person name="Bornberg-Bauer E."/>
            <person name="Tobe S.S."/>
        </authorList>
    </citation>
    <scope>NUCLEOTIDE SEQUENCE</scope>
    <source>
        <strain evidence="1">Stay&amp;Tobe</strain>
    </source>
</reference>
<feature type="non-terminal residue" evidence="1">
    <location>
        <position position="71"/>
    </location>
</feature>
<gene>
    <name evidence="1" type="ORF">L9F63_017070</name>
</gene>
<dbReference type="AlphaFoldDB" id="A0AAD7ZZT9"/>
<sequence length="71" mass="8323">KLEEEHLEEKHLLLQLCLYSPAPFITLEIQQNTIKLNPNRTRDILSMSAEGEWDNEINVYKTYMASELFIG</sequence>
<proteinExistence type="predicted"/>
<evidence type="ECO:0000313" key="2">
    <source>
        <dbReference type="Proteomes" id="UP001233999"/>
    </source>
</evidence>
<dbReference type="Proteomes" id="UP001233999">
    <property type="component" value="Unassembled WGS sequence"/>
</dbReference>
<dbReference type="EMBL" id="JASPKZ010004914">
    <property type="protein sequence ID" value="KAJ9589731.1"/>
    <property type="molecule type" value="Genomic_DNA"/>
</dbReference>
<accession>A0AAD7ZZT9</accession>
<name>A0AAD7ZZT9_DIPPU</name>
<protein>
    <submittedName>
        <fullName evidence="1">Uncharacterized protein</fullName>
    </submittedName>
</protein>
<keyword evidence="2" id="KW-1185">Reference proteome</keyword>
<evidence type="ECO:0000313" key="1">
    <source>
        <dbReference type="EMBL" id="KAJ9589731.1"/>
    </source>
</evidence>